<dbReference type="PANTHER" id="PTHR32002">
    <property type="entry name" value="PROTEIN NLP8"/>
    <property type="match status" value="1"/>
</dbReference>
<keyword evidence="3" id="KW-1185">Reference proteome</keyword>
<keyword evidence="1" id="KW-0175">Coiled coil</keyword>
<dbReference type="EMBL" id="JACXVP010000006">
    <property type="protein sequence ID" value="KAG5601221.1"/>
    <property type="molecule type" value="Genomic_DNA"/>
</dbReference>
<reference evidence="2 3" key="1">
    <citation type="submission" date="2020-09" db="EMBL/GenBank/DDBJ databases">
        <title>De no assembly of potato wild relative species, Solanum commersonii.</title>
        <authorList>
            <person name="Cho K."/>
        </authorList>
    </citation>
    <scope>NUCLEOTIDE SEQUENCE [LARGE SCALE GENOMIC DNA]</scope>
    <source>
        <strain evidence="2">LZ3.2</strain>
        <tissue evidence="2">Leaf</tissue>
    </source>
</reference>
<protein>
    <submittedName>
        <fullName evidence="2">Uncharacterized protein</fullName>
    </submittedName>
</protein>
<gene>
    <name evidence="2" type="ORF">H5410_032591</name>
</gene>
<feature type="coiled-coil region" evidence="1">
    <location>
        <begin position="425"/>
        <end position="452"/>
    </location>
</feature>
<organism evidence="2 3">
    <name type="scientific">Solanum commersonii</name>
    <name type="common">Commerson's wild potato</name>
    <name type="synonym">Commerson's nightshade</name>
    <dbReference type="NCBI Taxonomy" id="4109"/>
    <lineage>
        <taxon>Eukaryota</taxon>
        <taxon>Viridiplantae</taxon>
        <taxon>Streptophyta</taxon>
        <taxon>Embryophyta</taxon>
        <taxon>Tracheophyta</taxon>
        <taxon>Spermatophyta</taxon>
        <taxon>Magnoliopsida</taxon>
        <taxon>eudicotyledons</taxon>
        <taxon>Gunneridae</taxon>
        <taxon>Pentapetalae</taxon>
        <taxon>asterids</taxon>
        <taxon>lamiids</taxon>
        <taxon>Solanales</taxon>
        <taxon>Solanaceae</taxon>
        <taxon>Solanoideae</taxon>
        <taxon>Solaneae</taxon>
        <taxon>Solanum</taxon>
    </lineage>
</organism>
<dbReference type="Proteomes" id="UP000824120">
    <property type="component" value="Chromosome 6"/>
</dbReference>
<evidence type="ECO:0000313" key="3">
    <source>
        <dbReference type="Proteomes" id="UP000824120"/>
    </source>
</evidence>
<name>A0A9J5YMN7_SOLCO</name>
<evidence type="ECO:0000313" key="2">
    <source>
        <dbReference type="EMBL" id="KAG5601221.1"/>
    </source>
</evidence>
<dbReference type="PANTHER" id="PTHR32002:SF41">
    <property type="entry name" value="PROTEIN NLP8"/>
    <property type="match status" value="1"/>
</dbReference>
<dbReference type="AlphaFoldDB" id="A0A9J5YMN7"/>
<dbReference type="OrthoDB" id="1306173at2759"/>
<evidence type="ECO:0000256" key="1">
    <source>
        <dbReference type="SAM" id="Coils"/>
    </source>
</evidence>
<dbReference type="GO" id="GO:0003700">
    <property type="term" value="F:DNA-binding transcription factor activity"/>
    <property type="evidence" value="ECO:0007669"/>
    <property type="project" value="InterPro"/>
</dbReference>
<dbReference type="InterPro" id="IPR045012">
    <property type="entry name" value="NLP"/>
</dbReference>
<accession>A0A9J5YMN7</accession>
<proteinExistence type="predicted"/>
<sequence>MWGVYIIKRSCTENLSITMEDEPLINIQVLWENRYNRSDEATAAILGRLYQMLVELFINRKPDSVSLISKDSLLQIWVPKANDDTLSAKDSPYGIAYEKEGSSSQLPLYRKESSQIGVNKYITNRSSKFSNQANFLHYQLAKRFGIQASKLLPIFDLYSPTPSSCIAVLELVTTKKDPDFAIEEYREIKRELEKINLATSYSGRHYFTEEPVAQGGLLPSLMANKVDEVYGVSSTNSNSVLLQKTPTVCARLPIVGKISTCNNQGVKVDAPGFKLDDEATSHQQHHSSNISADEATTAILGRLYQMLVELVINRKPDSVSLISKDSLLQIWVPKANDDTLSAKDSPYGIAYEKEGSSSQLPLYRKESSQIGVNKYITNRSSKFSNQANFLHYQLAKRFGIQASKLLPIFDLYSPTPSSCIAVLELVTTKKDLDFAIEEYREIKRELEKINLATSYSGRHYFTEEPVAQGGLLPSLMANKVDEVYGVSSTNSNSVLLQKTPTVCARLPIVGKISTCNNQGVKLPTSARDGRMAKTLSFQESSETFANRMQLFHCMYTDTMPPTTKSVIYRRIQGRTTK</sequence>
<comment type="caution">
    <text evidence="2">The sequence shown here is derived from an EMBL/GenBank/DDBJ whole genome shotgun (WGS) entry which is preliminary data.</text>
</comment>